<evidence type="ECO:0000256" key="6">
    <source>
        <dbReference type="ARBA" id="ARBA00022747"/>
    </source>
</evidence>
<dbReference type="Pfam" id="PF02384">
    <property type="entry name" value="N6_Mtase"/>
    <property type="match status" value="1"/>
</dbReference>
<evidence type="ECO:0000313" key="9">
    <source>
        <dbReference type="EMBL" id="PSJ55948.1"/>
    </source>
</evidence>
<evidence type="ECO:0000256" key="1">
    <source>
        <dbReference type="ARBA" id="ARBA00006594"/>
    </source>
</evidence>
<dbReference type="InterPro" id="IPR002052">
    <property type="entry name" value="DNA_methylase_N6_adenine_CS"/>
</dbReference>
<comment type="similarity">
    <text evidence="1">Belongs to the N(4)/N(6)-methyltransferase family.</text>
</comment>
<keyword evidence="10" id="KW-1185">Reference proteome</keyword>
<dbReference type="InterPro" id="IPR029063">
    <property type="entry name" value="SAM-dependent_MTases_sf"/>
</dbReference>
<organism evidence="9 10">
    <name type="scientific">Pseudaminobacter soli</name>
    <name type="common">ex Li et al. 2025</name>
    <dbReference type="NCBI Taxonomy" id="1295366"/>
    <lineage>
        <taxon>Bacteria</taxon>
        <taxon>Pseudomonadati</taxon>
        <taxon>Pseudomonadota</taxon>
        <taxon>Alphaproteobacteria</taxon>
        <taxon>Hyphomicrobiales</taxon>
        <taxon>Phyllobacteriaceae</taxon>
        <taxon>Pseudaminobacter</taxon>
    </lineage>
</organism>
<keyword evidence="3 9" id="KW-0489">Methyltransferase</keyword>
<evidence type="ECO:0000256" key="3">
    <source>
        <dbReference type="ARBA" id="ARBA00022603"/>
    </source>
</evidence>
<dbReference type="InterPro" id="IPR038333">
    <property type="entry name" value="T1MK-like_N_sf"/>
</dbReference>
<dbReference type="PANTHER" id="PTHR42933">
    <property type="entry name" value="SLR6095 PROTEIN"/>
    <property type="match status" value="1"/>
</dbReference>
<evidence type="ECO:0000313" key="10">
    <source>
        <dbReference type="Proteomes" id="UP000240653"/>
    </source>
</evidence>
<evidence type="ECO:0000256" key="4">
    <source>
        <dbReference type="ARBA" id="ARBA00022679"/>
    </source>
</evidence>
<keyword evidence="5" id="KW-0949">S-adenosyl-L-methionine</keyword>
<dbReference type="Gene3D" id="3.40.50.150">
    <property type="entry name" value="Vaccinia Virus protein VP39"/>
    <property type="match status" value="1"/>
</dbReference>
<dbReference type="InterPro" id="IPR051537">
    <property type="entry name" value="DNA_Adenine_Mtase"/>
</dbReference>
<dbReference type="AlphaFoldDB" id="A0A2P7S0F1"/>
<dbReference type="GO" id="GO:0003677">
    <property type="term" value="F:DNA binding"/>
    <property type="evidence" value="ECO:0007669"/>
    <property type="project" value="InterPro"/>
</dbReference>
<dbReference type="InterPro" id="IPR003356">
    <property type="entry name" value="DNA_methylase_A-5"/>
</dbReference>
<dbReference type="GO" id="GO:0032259">
    <property type="term" value="P:methylation"/>
    <property type="evidence" value="ECO:0007669"/>
    <property type="project" value="UniProtKB-KW"/>
</dbReference>
<evidence type="ECO:0000259" key="8">
    <source>
        <dbReference type="Pfam" id="PF02384"/>
    </source>
</evidence>
<dbReference type="GO" id="GO:0009007">
    <property type="term" value="F:site-specific DNA-methyltransferase (adenine-specific) activity"/>
    <property type="evidence" value="ECO:0007669"/>
    <property type="project" value="UniProtKB-EC"/>
</dbReference>
<keyword evidence="6" id="KW-0680">Restriction system</keyword>
<evidence type="ECO:0000256" key="7">
    <source>
        <dbReference type="ARBA" id="ARBA00047942"/>
    </source>
</evidence>
<keyword evidence="4 9" id="KW-0808">Transferase</keyword>
<comment type="catalytic activity">
    <reaction evidence="7">
        <text>a 2'-deoxyadenosine in DNA + S-adenosyl-L-methionine = an N(6)-methyl-2'-deoxyadenosine in DNA + S-adenosyl-L-homocysteine + H(+)</text>
        <dbReference type="Rhea" id="RHEA:15197"/>
        <dbReference type="Rhea" id="RHEA-COMP:12418"/>
        <dbReference type="Rhea" id="RHEA-COMP:12419"/>
        <dbReference type="ChEBI" id="CHEBI:15378"/>
        <dbReference type="ChEBI" id="CHEBI:57856"/>
        <dbReference type="ChEBI" id="CHEBI:59789"/>
        <dbReference type="ChEBI" id="CHEBI:90615"/>
        <dbReference type="ChEBI" id="CHEBI:90616"/>
        <dbReference type="EC" id="2.1.1.72"/>
    </reaction>
</comment>
<dbReference type="Proteomes" id="UP000240653">
    <property type="component" value="Unassembled WGS sequence"/>
</dbReference>
<reference evidence="9 10" key="1">
    <citation type="submission" date="2018-03" db="EMBL/GenBank/DDBJ databases">
        <title>The draft genome of Mesorhizobium soli JCM 19897.</title>
        <authorList>
            <person name="Li L."/>
            <person name="Liu L."/>
            <person name="Liang L."/>
            <person name="Wang T."/>
            <person name="Zhang X."/>
        </authorList>
    </citation>
    <scope>NUCLEOTIDE SEQUENCE [LARGE SCALE GENOMIC DNA]</scope>
    <source>
        <strain evidence="9 10">JCM 19897</strain>
    </source>
</reference>
<dbReference type="GO" id="GO:0008170">
    <property type="term" value="F:N-methyltransferase activity"/>
    <property type="evidence" value="ECO:0007669"/>
    <property type="project" value="InterPro"/>
</dbReference>
<dbReference type="EMBL" id="PXYL01000021">
    <property type="protein sequence ID" value="PSJ55948.1"/>
    <property type="molecule type" value="Genomic_DNA"/>
</dbReference>
<evidence type="ECO:0000256" key="2">
    <source>
        <dbReference type="ARBA" id="ARBA00011900"/>
    </source>
</evidence>
<evidence type="ECO:0000256" key="5">
    <source>
        <dbReference type="ARBA" id="ARBA00022691"/>
    </source>
</evidence>
<dbReference type="PANTHER" id="PTHR42933:SF4">
    <property type="entry name" value="TYPE I RESTRICTION ENZYME ECOKI METHYLASE SUBUNIT"/>
    <property type="match status" value="1"/>
</dbReference>
<dbReference type="GO" id="GO:0009307">
    <property type="term" value="P:DNA restriction-modification system"/>
    <property type="evidence" value="ECO:0007669"/>
    <property type="project" value="UniProtKB-KW"/>
</dbReference>
<protein>
    <recommendedName>
        <fullName evidence="2">site-specific DNA-methyltransferase (adenine-specific)</fullName>
        <ecNumber evidence="2">2.1.1.72</ecNumber>
    </recommendedName>
</protein>
<comment type="caution">
    <text evidence="9">The sequence shown here is derived from an EMBL/GenBank/DDBJ whole genome shotgun (WGS) entry which is preliminary data.</text>
</comment>
<dbReference type="PROSITE" id="PS00092">
    <property type="entry name" value="N6_MTASE"/>
    <property type="match status" value="1"/>
</dbReference>
<dbReference type="PRINTS" id="PR00507">
    <property type="entry name" value="N12N6MTFRASE"/>
</dbReference>
<dbReference type="Gene3D" id="1.20.1260.30">
    <property type="match status" value="1"/>
</dbReference>
<dbReference type="RefSeq" id="WP_106726891.1">
    <property type="nucleotide sequence ID" value="NZ_PXYL01000021.1"/>
</dbReference>
<name>A0A2P7S0F1_9HYPH</name>
<accession>A0A2P7S0F1</accession>
<proteinExistence type="inferred from homology"/>
<dbReference type="OrthoDB" id="9806213at2"/>
<dbReference type="SUPFAM" id="SSF53335">
    <property type="entry name" value="S-adenosyl-L-methionine-dependent methyltransferases"/>
    <property type="match status" value="1"/>
</dbReference>
<gene>
    <name evidence="9" type="ORF">C7I85_25915</name>
</gene>
<feature type="domain" description="DNA methylase adenine-specific" evidence="8">
    <location>
        <begin position="129"/>
        <end position="448"/>
    </location>
</feature>
<sequence length="489" mass="54951">MNGPRARETVQKLWNASKSLQGGGVSYYEYVTELTYLLLLKMLSEVKRDGKLLEERIPPDYRWSALKKKEGEPRLIYYRQLLVSLGDRSKVKFELVNQVFTDAKTSLTKATALTSLITAIDAVNWYEAEEDGLGDLYEGLLERTTSERKSKAGQYFTPRPLIETIIKLVKPEPGETVQDPAAGTGGFLIAAHREICRQTDDLMELSSSAAFFQRNNAYKGAELIIGTHRLNTMNLLLHGIEQPIELADALTNEGEDLGKANLILTNPPFNKFPERVARGDFSVTAGAAKGPLPFMEHIVRALEDGGRAAVVVPDNVLFEDNMGRELRTWLMNQCKLHTILRLPTGIFYAQGVKTNVMFFTKISETAENATTEVWFYDMRAQMPSFGKTRTLTADDFADFIEAFGDDPLGGAERKDRGETERFRKFTREDIARRNDNLDISWLRDNEEEVEEGLTEPEDIAAAILGHLRAALQEIEAVEEELATIDEVEA</sequence>
<dbReference type="EC" id="2.1.1.72" evidence="2"/>